<dbReference type="GO" id="GO:0031297">
    <property type="term" value="P:replication fork processing"/>
    <property type="evidence" value="ECO:0007669"/>
    <property type="project" value="TreeGrafter"/>
</dbReference>
<dbReference type="GO" id="GO:0016787">
    <property type="term" value="F:hydrolase activity"/>
    <property type="evidence" value="ECO:0007669"/>
    <property type="project" value="UniProtKB-KW"/>
</dbReference>
<dbReference type="InterPro" id="IPR000330">
    <property type="entry name" value="SNF2_N"/>
</dbReference>
<keyword evidence="5" id="KW-1185">Reference proteome</keyword>
<dbReference type="InterPro" id="IPR014001">
    <property type="entry name" value="Helicase_ATP-bd"/>
</dbReference>
<evidence type="ECO:0000313" key="5">
    <source>
        <dbReference type="Proteomes" id="UP000019681"/>
    </source>
</evidence>
<sequence length="1055" mass="122730">MSGIINSNEQLINKVNSVLSNKKSSRVNIINDKLTLSVFSELKENMSKVKDINLVIRDSSYIPSGREVSREFEISRTVNDMLFNSYDIIEKNKLNHLNKARSMHEFIEKHVNVKRVKNKAIVKSNLMLIDNDYAVFGDSSLEITKKAINGLYKTINFNVELTDKIQVQQLSKNFELLWNSKEYTEDFKKQLLESLNFIYKEYGPEFIYFFTLNELFGDNLDSDVEKFENDRIGFKDTEIWKSLFKFQKDAVVSAIRKIEKHNGCIIADSVGLGKTFEALAVIKYYELRQHRVLVLTPAKLYDNWESFRNSYIDNRFARDRFAFDIVCHTDLSRKGGRARSGLDLSRINWGNYDLLVIDESHNFRNRNENPEKMTRYGRLINEIVKKGVKTKVLMLSATPVNNSLTDLKNQLSVINIDDDKAFKEEGIPSVDGVLRKAQREINEWMRESNRSKNVLLDRLPSEFFKLLEMITISRSRKHITQYYGNDNVGKFPDKLPPKTYNPEIDSEGKLLKFKETNEVLEKLKLAVYSPMSYIKPQYKEYYREKYQTVYGDRVIFYHEQRELITATLHRFNLFKRLESSVYSFGETIRRLMERIDNYINVITKDSEQDLNLEVDDIDEEGEITLDYKYEINVKHLMSQNFLEDLLYDKEILKNIMNEVKEILDNDRDEKLKTLQEVIVNKIIATPINPGNRKILIFTAFADTANYIYESIAYELKKHGINTACITGSGEPKTTLMGIKKEFNTVLKHFSPKSKLGEELPKEMQIDVVVATDCISEGQNLQDADCVINYDIQWNPVVLIQRFGRIDRIGSENDKIAMINFFPNMELNEYLQLESRVKGKMMAANLSSTGDEDILSPEMNDFIFRKKQLERLKNEVVDIEDLNDNISLTDLNMNDYLYELAGFVRENPDIKRVPRGVYSVAQGEKKGCIFCFKHLKDEAKPKSESSLYPYYLMYVSEDGEVYFGNSSARETLKEFRKLTYGKAEPDRLLIERFNKRTKNAADMSFYSKLLNKAISEILGEEDKKAQQSIFDFGGYENSFENVSSDDFELVSFLVVE</sequence>
<organism evidence="4 5">
    <name type="scientific">Fervidicella metallireducens AeB</name>
    <dbReference type="NCBI Taxonomy" id="1403537"/>
    <lineage>
        <taxon>Bacteria</taxon>
        <taxon>Bacillati</taxon>
        <taxon>Bacillota</taxon>
        <taxon>Clostridia</taxon>
        <taxon>Eubacteriales</taxon>
        <taxon>Clostridiaceae</taxon>
        <taxon>Fervidicella</taxon>
    </lineage>
</organism>
<dbReference type="Pfam" id="PF00271">
    <property type="entry name" value="Helicase_C"/>
    <property type="match status" value="1"/>
</dbReference>
<dbReference type="GO" id="GO:0005524">
    <property type="term" value="F:ATP binding"/>
    <property type="evidence" value="ECO:0007669"/>
    <property type="project" value="InterPro"/>
</dbReference>
<name>A0A017RYT7_9CLOT</name>
<dbReference type="EMBL" id="AZQP01000003">
    <property type="protein sequence ID" value="EYE89539.1"/>
    <property type="molecule type" value="Genomic_DNA"/>
</dbReference>
<dbReference type="InterPro" id="IPR038718">
    <property type="entry name" value="SNF2-like_sf"/>
</dbReference>
<keyword evidence="4" id="KW-0347">Helicase</keyword>
<dbReference type="RefSeq" id="WP_035377593.1">
    <property type="nucleotide sequence ID" value="NZ_AZQP01000003.1"/>
</dbReference>
<dbReference type="GO" id="GO:0004386">
    <property type="term" value="F:helicase activity"/>
    <property type="evidence" value="ECO:0007669"/>
    <property type="project" value="UniProtKB-KW"/>
</dbReference>
<dbReference type="AlphaFoldDB" id="A0A017RYT7"/>
<dbReference type="PROSITE" id="PS51194">
    <property type="entry name" value="HELICASE_CTER"/>
    <property type="match status" value="1"/>
</dbReference>
<comment type="caution">
    <text evidence="4">The sequence shown here is derived from an EMBL/GenBank/DDBJ whole genome shotgun (WGS) entry which is preliminary data.</text>
</comment>
<dbReference type="Pfam" id="PF00176">
    <property type="entry name" value="SNF2-rel_dom"/>
    <property type="match status" value="1"/>
</dbReference>
<dbReference type="Proteomes" id="UP000019681">
    <property type="component" value="Unassembled WGS sequence"/>
</dbReference>
<feature type="domain" description="Helicase ATP-binding" evidence="2">
    <location>
        <begin position="255"/>
        <end position="417"/>
    </location>
</feature>
<accession>A0A017RYT7</accession>
<dbReference type="InterPro" id="IPR049730">
    <property type="entry name" value="SNF2/RAD54-like_C"/>
</dbReference>
<evidence type="ECO:0000313" key="4">
    <source>
        <dbReference type="EMBL" id="EYE89539.1"/>
    </source>
</evidence>
<dbReference type="SMART" id="SM00487">
    <property type="entry name" value="DEXDc"/>
    <property type="match status" value="1"/>
</dbReference>
<dbReference type="SUPFAM" id="SSF52540">
    <property type="entry name" value="P-loop containing nucleoside triphosphate hydrolases"/>
    <property type="match status" value="2"/>
</dbReference>
<dbReference type="Gene3D" id="3.40.50.300">
    <property type="entry name" value="P-loop containing nucleotide triphosphate hydrolases"/>
    <property type="match status" value="1"/>
</dbReference>
<gene>
    <name evidence="4" type="ORF">Q428_01780</name>
</gene>
<dbReference type="SMART" id="SM00490">
    <property type="entry name" value="HELICc"/>
    <property type="match status" value="1"/>
</dbReference>
<dbReference type="InterPro" id="IPR027417">
    <property type="entry name" value="P-loop_NTPase"/>
</dbReference>
<dbReference type="STRING" id="1403537.Q428_01780"/>
<dbReference type="InterPro" id="IPR001650">
    <property type="entry name" value="Helicase_C-like"/>
</dbReference>
<evidence type="ECO:0000259" key="2">
    <source>
        <dbReference type="PROSITE" id="PS51192"/>
    </source>
</evidence>
<proteinExistence type="predicted"/>
<evidence type="ECO:0000256" key="1">
    <source>
        <dbReference type="ARBA" id="ARBA00022801"/>
    </source>
</evidence>
<feature type="domain" description="Helicase C-terminal" evidence="3">
    <location>
        <begin position="677"/>
        <end position="862"/>
    </location>
</feature>
<evidence type="ECO:0000259" key="3">
    <source>
        <dbReference type="PROSITE" id="PS51194"/>
    </source>
</evidence>
<dbReference type="GO" id="GO:0006281">
    <property type="term" value="P:DNA repair"/>
    <property type="evidence" value="ECO:0007669"/>
    <property type="project" value="TreeGrafter"/>
</dbReference>
<keyword evidence="4" id="KW-0547">Nucleotide-binding</keyword>
<protein>
    <submittedName>
        <fullName evidence="4">Helicase</fullName>
    </submittedName>
</protein>
<dbReference type="PANTHER" id="PTHR45766:SF6">
    <property type="entry name" value="SWI_SNF-RELATED MATRIX-ASSOCIATED ACTIN-DEPENDENT REGULATOR OF CHROMATIN SUBFAMILY A-LIKE PROTEIN 1"/>
    <property type="match status" value="1"/>
</dbReference>
<dbReference type="OrthoDB" id="9814088at2"/>
<keyword evidence="4" id="KW-0067">ATP-binding</keyword>
<dbReference type="PROSITE" id="PS51192">
    <property type="entry name" value="HELICASE_ATP_BIND_1"/>
    <property type="match status" value="1"/>
</dbReference>
<reference evidence="4 5" key="1">
    <citation type="journal article" date="2014" name="Genome Announc.">
        <title>Draft Genome Sequence of Fervidicella metallireducens Strain AeBT, an Iron-Reducing Thermoanaerobe from the Great Artesian Basin.</title>
        <authorList>
            <person name="Patel B.K."/>
        </authorList>
    </citation>
    <scope>NUCLEOTIDE SEQUENCE [LARGE SCALE GENOMIC DNA]</scope>
    <source>
        <strain evidence="4 5">AeB</strain>
    </source>
</reference>
<dbReference type="CDD" id="cd18793">
    <property type="entry name" value="SF2_C_SNF"/>
    <property type="match status" value="1"/>
</dbReference>
<dbReference type="Gene3D" id="3.40.50.10810">
    <property type="entry name" value="Tandem AAA-ATPase domain"/>
    <property type="match status" value="1"/>
</dbReference>
<keyword evidence="1" id="KW-0378">Hydrolase</keyword>
<dbReference type="PANTHER" id="PTHR45766">
    <property type="entry name" value="DNA ANNEALING HELICASE AND ENDONUCLEASE ZRANB3 FAMILY MEMBER"/>
    <property type="match status" value="1"/>
</dbReference>